<dbReference type="Proteomes" id="UP001148737">
    <property type="component" value="Unassembled WGS sequence"/>
</dbReference>
<proteinExistence type="predicted"/>
<gene>
    <name evidence="1" type="ORF">NLG97_g1820</name>
</gene>
<evidence type="ECO:0000313" key="1">
    <source>
        <dbReference type="EMBL" id="KAJ3497543.1"/>
    </source>
</evidence>
<accession>A0ACC1R6S7</accession>
<dbReference type="EMBL" id="JANAKD010000105">
    <property type="protein sequence ID" value="KAJ3497543.1"/>
    <property type="molecule type" value="Genomic_DNA"/>
</dbReference>
<keyword evidence="2" id="KW-1185">Reference proteome</keyword>
<name>A0ACC1R6S7_9HYPO</name>
<comment type="caution">
    <text evidence="1">The sequence shown here is derived from an EMBL/GenBank/DDBJ whole genome shotgun (WGS) entry which is preliminary data.</text>
</comment>
<reference evidence="1" key="1">
    <citation type="submission" date="2022-07" db="EMBL/GenBank/DDBJ databases">
        <title>Genome Sequence of Lecanicillium saksenae.</title>
        <authorList>
            <person name="Buettner E."/>
        </authorList>
    </citation>
    <scope>NUCLEOTIDE SEQUENCE</scope>
    <source>
        <strain evidence="1">VT-O1</strain>
    </source>
</reference>
<sequence>MGFVPITLSAGQNPLTQFDGKIATHFLEPPAGTAFQIMQIYKPLPEGDTSGAYRGPPPHFHLHQTERFRVIKGRVGIEVNEKVTILRPSDGVAICPAGNIHRFIVDVPRDKNCPEDDDDDGELVFMVNATDSGKDFVLDRIFLENWYGVRVDSFKYGSKIDFIQQCATFDGGDHYLPFPATLPQWVPMSWSVAIRTFLGFWITVIIGRYIGGLMGYQPFYKEYTTDWEHAVAKMQGTWFYRRNVETAYRAATPWKELQKMTPMSDEGAANMGLVNGKLANGKLTNGHVDKKEL</sequence>
<organism evidence="1 2">
    <name type="scientific">Lecanicillium saksenae</name>
    <dbReference type="NCBI Taxonomy" id="468837"/>
    <lineage>
        <taxon>Eukaryota</taxon>
        <taxon>Fungi</taxon>
        <taxon>Dikarya</taxon>
        <taxon>Ascomycota</taxon>
        <taxon>Pezizomycotina</taxon>
        <taxon>Sordariomycetes</taxon>
        <taxon>Hypocreomycetidae</taxon>
        <taxon>Hypocreales</taxon>
        <taxon>Cordycipitaceae</taxon>
        <taxon>Lecanicillium</taxon>
    </lineage>
</organism>
<protein>
    <submittedName>
        <fullName evidence="1">Uncharacterized protein</fullName>
    </submittedName>
</protein>
<evidence type="ECO:0000313" key="2">
    <source>
        <dbReference type="Proteomes" id="UP001148737"/>
    </source>
</evidence>